<gene>
    <name evidence="8" type="ORF">EZS28_018460</name>
</gene>
<protein>
    <submittedName>
        <fullName evidence="8">Putative AmmeMemoRadiSam system radical SAM enzyme</fullName>
    </submittedName>
</protein>
<evidence type="ECO:0000256" key="3">
    <source>
        <dbReference type="ARBA" id="ARBA00022723"/>
    </source>
</evidence>
<dbReference type="SUPFAM" id="SSF102114">
    <property type="entry name" value="Radical SAM enzymes"/>
    <property type="match status" value="1"/>
</dbReference>
<dbReference type="InterPro" id="IPR058240">
    <property type="entry name" value="rSAM_sf"/>
</dbReference>
<keyword evidence="4 6" id="KW-0408">Iron</keyword>
<feature type="binding site" evidence="6">
    <location>
        <position position="119"/>
    </location>
    <ligand>
        <name>[4Fe-4S] cluster</name>
        <dbReference type="ChEBI" id="CHEBI:49883"/>
        <note>4Fe-4S-S-AdoMet</note>
    </ligand>
</feature>
<feature type="binding site" evidence="6">
    <location>
        <position position="115"/>
    </location>
    <ligand>
        <name>[4Fe-4S] cluster</name>
        <dbReference type="ChEBI" id="CHEBI:49883"/>
        <note>4Fe-4S-S-AdoMet</note>
    </ligand>
</feature>
<feature type="non-terminal residue" evidence="8">
    <location>
        <position position="1"/>
    </location>
</feature>
<name>A0A5J4VTQ2_9EUKA</name>
<keyword evidence="5 6" id="KW-0411">Iron-sulfur</keyword>
<comment type="caution">
    <text evidence="8">The sequence shown here is derived from an EMBL/GenBank/DDBJ whole genome shotgun (WGS) entry which is preliminary data.</text>
</comment>
<dbReference type="NCBIfam" id="TIGR04337">
    <property type="entry name" value="AmmeMemoSam_rS"/>
    <property type="match status" value="1"/>
</dbReference>
<dbReference type="Gene3D" id="3.20.20.70">
    <property type="entry name" value="Aldolase class I"/>
    <property type="match status" value="1"/>
</dbReference>
<keyword evidence="3 6" id="KW-0479">Metal-binding</keyword>
<dbReference type="PANTHER" id="PTHR30352">
    <property type="entry name" value="PYRUVATE FORMATE-LYASE-ACTIVATING ENZYME"/>
    <property type="match status" value="1"/>
</dbReference>
<dbReference type="PIRSF" id="PIRSF004869">
    <property type="entry name" value="PflX_prd"/>
    <property type="match status" value="1"/>
</dbReference>
<dbReference type="InterPro" id="IPR027596">
    <property type="entry name" value="AmmeMemoSam_rS"/>
</dbReference>
<dbReference type="OrthoDB" id="1856718at2759"/>
<evidence type="ECO:0000256" key="1">
    <source>
        <dbReference type="ARBA" id="ARBA00022485"/>
    </source>
</evidence>
<evidence type="ECO:0000256" key="6">
    <source>
        <dbReference type="PIRSR" id="PIRSR004869-50"/>
    </source>
</evidence>
<dbReference type="InterPro" id="IPR016431">
    <property type="entry name" value="Pyrv-formate_lyase-activ_prd"/>
</dbReference>
<dbReference type="SFLD" id="SFLDG01101">
    <property type="entry name" value="Uncharacterised_Radical_SAM_Su"/>
    <property type="match status" value="1"/>
</dbReference>
<evidence type="ECO:0000259" key="7">
    <source>
        <dbReference type="PROSITE" id="PS51918"/>
    </source>
</evidence>
<dbReference type="GO" id="GO:0046872">
    <property type="term" value="F:metal ion binding"/>
    <property type="evidence" value="ECO:0007669"/>
    <property type="project" value="UniProtKB-KW"/>
</dbReference>
<dbReference type="Pfam" id="PF04055">
    <property type="entry name" value="Radical_SAM"/>
    <property type="match status" value="1"/>
</dbReference>
<dbReference type="InterPro" id="IPR034457">
    <property type="entry name" value="Organic_radical-activating"/>
</dbReference>
<evidence type="ECO:0000256" key="5">
    <source>
        <dbReference type="ARBA" id="ARBA00023014"/>
    </source>
</evidence>
<keyword evidence="1" id="KW-0004">4Fe-4S</keyword>
<dbReference type="Proteomes" id="UP000324800">
    <property type="component" value="Unassembled WGS sequence"/>
</dbReference>
<evidence type="ECO:0000313" key="8">
    <source>
        <dbReference type="EMBL" id="KAA6386011.1"/>
    </source>
</evidence>
<accession>A0A5J4VTQ2</accession>
<dbReference type="InterPro" id="IPR007197">
    <property type="entry name" value="rSAM"/>
</dbReference>
<evidence type="ECO:0000256" key="4">
    <source>
        <dbReference type="ARBA" id="ARBA00023004"/>
    </source>
</evidence>
<evidence type="ECO:0000256" key="2">
    <source>
        <dbReference type="ARBA" id="ARBA00022691"/>
    </source>
</evidence>
<proteinExistence type="predicted"/>
<sequence>ALLAQFGRAFGFQPNGQGFESLGGRVFFIIYEMSERWQSWEALDEGKIRCLTCSHRCTIAPGRSGICQVRRNVDGKLFSPVYGRAIAVHVDPIEKKPLHHFLPGSSIYSLGTLGCNLKCDFCQNWDISQVEYARGRKSKGDDIEDSILGQHLSPEQIVAKCIQTNQQSIAFTYNEPSVFIDYAMDTARLAKARGLHTVFVTNGYESAEAVEHLAGLIDAFNVDVKAFTEEFYRNHCKAKLAPVLETVQRAHNAGIWVEVTTLLIPGENDGDAELDQLTKWLASVSTTIPWHISAFHPDFKLTDKEVTPVSTLERAYQIGKRNGLQYIYMGNVRGAGRENTDCPKCGVQLVQRSGMMSTRIVDQNFDVSTGKCKKCQKVIEGVWS</sequence>
<comment type="cofactor">
    <cofactor evidence="6">
        <name>[4Fe-4S] cluster</name>
        <dbReference type="ChEBI" id="CHEBI:49883"/>
    </cofactor>
    <text evidence="6">Binds 1 [4Fe-4S] cluster. The cluster is coordinated with 3 cysteines and an exchangeable S-adenosyl-L-methionine.</text>
</comment>
<reference evidence="8 9" key="1">
    <citation type="submission" date="2019-03" db="EMBL/GenBank/DDBJ databases">
        <title>Single cell metagenomics reveals metabolic interactions within the superorganism composed of flagellate Streblomastix strix and complex community of Bacteroidetes bacteria on its surface.</title>
        <authorList>
            <person name="Treitli S.C."/>
            <person name="Kolisko M."/>
            <person name="Husnik F."/>
            <person name="Keeling P."/>
            <person name="Hampl V."/>
        </authorList>
    </citation>
    <scope>NUCLEOTIDE SEQUENCE [LARGE SCALE GENOMIC DNA]</scope>
    <source>
        <strain evidence="8">ST1C</strain>
    </source>
</reference>
<dbReference type="EMBL" id="SNRW01004999">
    <property type="protein sequence ID" value="KAA6386011.1"/>
    <property type="molecule type" value="Genomic_DNA"/>
</dbReference>
<organism evidence="8 9">
    <name type="scientific">Streblomastix strix</name>
    <dbReference type="NCBI Taxonomy" id="222440"/>
    <lineage>
        <taxon>Eukaryota</taxon>
        <taxon>Metamonada</taxon>
        <taxon>Preaxostyla</taxon>
        <taxon>Oxymonadida</taxon>
        <taxon>Streblomastigidae</taxon>
        <taxon>Streblomastix</taxon>
    </lineage>
</organism>
<feature type="binding site" evidence="6">
    <location>
        <position position="122"/>
    </location>
    <ligand>
        <name>[4Fe-4S] cluster</name>
        <dbReference type="ChEBI" id="CHEBI:49883"/>
        <note>4Fe-4S-S-AdoMet</note>
    </ligand>
</feature>
<dbReference type="PANTHER" id="PTHR30352:SF5">
    <property type="entry name" value="PYRUVATE FORMATE-LYASE 1-ACTIVATING ENZYME"/>
    <property type="match status" value="1"/>
</dbReference>
<dbReference type="GO" id="GO:0051539">
    <property type="term" value="F:4 iron, 4 sulfur cluster binding"/>
    <property type="evidence" value="ECO:0007669"/>
    <property type="project" value="UniProtKB-KW"/>
</dbReference>
<dbReference type="AlphaFoldDB" id="A0A5J4VTQ2"/>
<dbReference type="PROSITE" id="PS51918">
    <property type="entry name" value="RADICAL_SAM"/>
    <property type="match status" value="1"/>
</dbReference>
<dbReference type="CDD" id="cd01335">
    <property type="entry name" value="Radical_SAM"/>
    <property type="match status" value="1"/>
</dbReference>
<dbReference type="GO" id="GO:0003824">
    <property type="term" value="F:catalytic activity"/>
    <property type="evidence" value="ECO:0007669"/>
    <property type="project" value="InterPro"/>
</dbReference>
<dbReference type="InterPro" id="IPR013785">
    <property type="entry name" value="Aldolase_TIM"/>
</dbReference>
<evidence type="ECO:0000313" key="9">
    <source>
        <dbReference type="Proteomes" id="UP000324800"/>
    </source>
</evidence>
<feature type="domain" description="Radical SAM core" evidence="7">
    <location>
        <begin position="100"/>
        <end position="325"/>
    </location>
</feature>
<dbReference type="SFLD" id="SFLDS00029">
    <property type="entry name" value="Radical_SAM"/>
    <property type="match status" value="1"/>
</dbReference>
<keyword evidence="2 6" id="KW-0949">S-adenosyl-L-methionine</keyword>